<keyword evidence="1" id="KW-0472">Membrane</keyword>
<dbReference type="HOGENOM" id="CLU_2988040_0_0_5"/>
<organism evidence="2 3">
    <name type="scientific">Candidatus Endolissoclinum faulkneri L2</name>
    <dbReference type="NCBI Taxonomy" id="1193729"/>
    <lineage>
        <taxon>Bacteria</taxon>
        <taxon>Pseudomonadati</taxon>
        <taxon>Pseudomonadota</taxon>
        <taxon>Alphaproteobacteria</taxon>
        <taxon>Rhodospirillales</taxon>
        <taxon>Rhodospirillaceae</taxon>
        <taxon>Candidatus Endolissoclinum</taxon>
    </lineage>
</organism>
<keyword evidence="3" id="KW-1185">Reference proteome</keyword>
<sequence>MNFKLYRQDKSNFKKAKTHTNLAFNRIELSKKNNLMLKLILPSIIILGSNYVITLVL</sequence>
<dbReference type="KEGG" id="thal:A1OE_716"/>
<gene>
    <name evidence="2" type="ORF">A1OE_716</name>
</gene>
<evidence type="ECO:0000313" key="3">
    <source>
        <dbReference type="Proteomes" id="UP000010077"/>
    </source>
</evidence>
<name>K7YQU3_9PROT</name>
<keyword evidence="1" id="KW-0812">Transmembrane</keyword>
<dbReference type="AlphaFoldDB" id="K7YQU3"/>
<reference evidence="2 3" key="1">
    <citation type="journal article" date="2012" name="Proc. Natl. Acad. Sci. U.S.A.">
        <title>Genome streamlining and chemical defense in a coral reef symbiosis.</title>
        <authorList>
            <person name="Kwan J.C."/>
            <person name="Donia M.S."/>
            <person name="Han A.W."/>
            <person name="Hirose E."/>
            <person name="Haygood M.G."/>
            <person name="Schmidt E.W."/>
        </authorList>
    </citation>
    <scope>NUCLEOTIDE SEQUENCE [LARGE SCALE GENOMIC DNA]</scope>
    <source>
        <strain evidence="2 3">L2</strain>
    </source>
</reference>
<evidence type="ECO:0000256" key="1">
    <source>
        <dbReference type="SAM" id="Phobius"/>
    </source>
</evidence>
<dbReference type="EMBL" id="CP003539">
    <property type="protein sequence ID" value="AFX98904.1"/>
    <property type="molecule type" value="Genomic_DNA"/>
</dbReference>
<protein>
    <submittedName>
        <fullName evidence="2">Uncharacterized protein</fullName>
    </submittedName>
</protein>
<dbReference type="Proteomes" id="UP000010077">
    <property type="component" value="Chromosome"/>
</dbReference>
<feature type="transmembrane region" description="Helical" evidence="1">
    <location>
        <begin position="35"/>
        <end position="53"/>
    </location>
</feature>
<keyword evidence="1" id="KW-1133">Transmembrane helix</keyword>
<accession>K7YQU3</accession>
<evidence type="ECO:0000313" key="2">
    <source>
        <dbReference type="EMBL" id="AFX98904.1"/>
    </source>
</evidence>
<proteinExistence type="predicted"/>